<protein>
    <submittedName>
        <fullName evidence="8">Methylmalonyl-CoA mutase small subunit</fullName>
        <ecNumber evidence="8">5.4.99.2</ecNumber>
    </submittedName>
</protein>
<dbReference type="GO" id="GO:0031419">
    <property type="term" value="F:cobalamin binding"/>
    <property type="evidence" value="ECO:0007669"/>
    <property type="project" value="UniProtKB-KW"/>
</dbReference>
<evidence type="ECO:0000259" key="7">
    <source>
        <dbReference type="Pfam" id="PF01642"/>
    </source>
</evidence>
<keyword evidence="6" id="KW-0170">Cobalt</keyword>
<dbReference type="AlphaFoldDB" id="R4YW63"/>
<evidence type="ECO:0000256" key="1">
    <source>
        <dbReference type="ARBA" id="ARBA00001922"/>
    </source>
</evidence>
<dbReference type="GO" id="GO:0004494">
    <property type="term" value="F:methylmalonyl-CoA mutase activity"/>
    <property type="evidence" value="ECO:0007669"/>
    <property type="project" value="UniProtKB-EC"/>
</dbReference>
<dbReference type="Proteomes" id="UP000018291">
    <property type="component" value="Unassembled WGS sequence"/>
</dbReference>
<dbReference type="InterPro" id="IPR016176">
    <property type="entry name" value="Cbl-dep_enz_cat"/>
</dbReference>
<dbReference type="EC" id="5.4.99.2" evidence="8"/>
<dbReference type="Pfam" id="PF01642">
    <property type="entry name" value="MM_CoA_mutase"/>
    <property type="match status" value="1"/>
</dbReference>
<comment type="cofactor">
    <cofactor evidence="1">
        <name>adenosylcob(III)alamin</name>
        <dbReference type="ChEBI" id="CHEBI:18408"/>
    </cofactor>
</comment>
<dbReference type="HOGENOM" id="CLU_009523_6_0_11"/>
<comment type="similarity">
    <text evidence="2">Belongs to the methylmalonyl-CoA mutase family.</text>
</comment>
<evidence type="ECO:0000256" key="3">
    <source>
        <dbReference type="ARBA" id="ARBA00011870"/>
    </source>
</evidence>
<evidence type="ECO:0000256" key="6">
    <source>
        <dbReference type="ARBA" id="ARBA00023285"/>
    </source>
</evidence>
<dbReference type="SUPFAM" id="SSF51703">
    <property type="entry name" value="Cobalamin (vitamin B12)-dependent enzymes"/>
    <property type="match status" value="1"/>
</dbReference>
<dbReference type="InterPro" id="IPR006099">
    <property type="entry name" value="MeMalonylCoA_mutase_a/b_cat"/>
</dbReference>
<dbReference type="GO" id="GO:0046872">
    <property type="term" value="F:metal ion binding"/>
    <property type="evidence" value="ECO:0007669"/>
    <property type="project" value="InterPro"/>
</dbReference>
<evidence type="ECO:0000256" key="2">
    <source>
        <dbReference type="ARBA" id="ARBA00008465"/>
    </source>
</evidence>
<dbReference type="OrthoDB" id="9762378at2"/>
<dbReference type="STRING" id="1229780.BN381_100017"/>
<feature type="domain" description="Methylmalonyl-CoA mutase alpha/beta chain catalytic" evidence="7">
    <location>
        <begin position="42"/>
        <end position="506"/>
    </location>
</feature>
<comment type="subunit">
    <text evidence="3">Heterodimer of an alpha and a beta chain.</text>
</comment>
<dbReference type="PANTHER" id="PTHR48101">
    <property type="entry name" value="METHYLMALONYL-COA MUTASE, MITOCHONDRIAL-RELATED"/>
    <property type="match status" value="1"/>
</dbReference>
<dbReference type="PANTHER" id="PTHR48101:SF4">
    <property type="entry name" value="METHYLMALONYL-COA MUTASE, MITOCHONDRIAL"/>
    <property type="match status" value="1"/>
</dbReference>
<accession>R4YW63</accession>
<dbReference type="EMBL" id="CANL01000002">
    <property type="protein sequence ID" value="CCM62130.1"/>
    <property type="molecule type" value="Genomic_DNA"/>
</dbReference>
<reference evidence="8 9" key="1">
    <citation type="journal article" date="2013" name="ISME J.">
        <title>Metabolic model for the filamentous 'Candidatus Microthrix parvicella' based on genomic and metagenomic analyses.</title>
        <authorList>
            <person name="Jon McIlroy S."/>
            <person name="Kristiansen R."/>
            <person name="Albertsen M."/>
            <person name="Michael Karst S."/>
            <person name="Rossetti S."/>
            <person name="Lund Nielsen J."/>
            <person name="Tandoi V."/>
            <person name="James Seviour R."/>
            <person name="Nielsen P.H."/>
        </authorList>
    </citation>
    <scope>NUCLEOTIDE SEQUENCE [LARGE SCALE GENOMIC DNA]</scope>
    <source>
        <strain evidence="8 9">RN1</strain>
    </source>
</reference>
<comment type="caution">
    <text evidence="8">The sequence shown here is derived from an EMBL/GenBank/DDBJ whole genome shotgun (WGS) entry which is preliminary data.</text>
</comment>
<dbReference type="Gene3D" id="3.20.20.240">
    <property type="entry name" value="Methylmalonyl-CoA mutase"/>
    <property type="match status" value="1"/>
</dbReference>
<evidence type="ECO:0000313" key="8">
    <source>
        <dbReference type="EMBL" id="CCM62130.1"/>
    </source>
</evidence>
<evidence type="ECO:0000256" key="4">
    <source>
        <dbReference type="ARBA" id="ARBA00022628"/>
    </source>
</evidence>
<evidence type="ECO:0000256" key="5">
    <source>
        <dbReference type="ARBA" id="ARBA00023235"/>
    </source>
</evidence>
<name>R4YW63_9ACTN</name>
<dbReference type="eggNOG" id="COG1884">
    <property type="taxonomic scope" value="Bacteria"/>
</dbReference>
<proteinExistence type="inferred from homology"/>
<evidence type="ECO:0000313" key="9">
    <source>
        <dbReference type="Proteomes" id="UP000018291"/>
    </source>
</evidence>
<dbReference type="InterPro" id="IPR036724">
    <property type="entry name" value="Cobalamin-bd_sf"/>
</dbReference>
<dbReference type="RefSeq" id="WP_012223271.1">
    <property type="nucleotide sequence ID" value="NZ_HG422565.1"/>
</dbReference>
<keyword evidence="9" id="KW-1185">Reference proteome</keyword>
<gene>
    <name evidence="8" type="primary">mutA</name>
    <name evidence="8" type="ORF">BN381_100017</name>
</gene>
<dbReference type="Gene3D" id="3.40.50.280">
    <property type="entry name" value="Cobalamin-binding domain"/>
    <property type="match status" value="1"/>
</dbReference>
<keyword evidence="4" id="KW-0846">Cobalamin</keyword>
<organism evidence="8 9">
    <name type="scientific">Candidatus Neomicrothrix parvicella RN1</name>
    <dbReference type="NCBI Taxonomy" id="1229780"/>
    <lineage>
        <taxon>Bacteria</taxon>
        <taxon>Bacillati</taxon>
        <taxon>Actinomycetota</taxon>
        <taxon>Acidimicrobiia</taxon>
        <taxon>Acidimicrobiales</taxon>
        <taxon>Microthrixaceae</taxon>
        <taxon>Candidatus Neomicrothrix</taxon>
    </lineage>
</organism>
<keyword evidence="5 8" id="KW-0413">Isomerase</keyword>
<dbReference type="SUPFAM" id="SSF52242">
    <property type="entry name" value="Cobalamin (vitamin B12)-binding domain"/>
    <property type="match status" value="1"/>
</dbReference>
<sequence>MGTADLDDLTAGFTAPDEAEWLALVDTALRGKPISAIETTRRDGILVAPLYRRPDGADAPISLPYPGQAPFTRGVAPAGRAEGAWDIRCVVDAADPATAAANALADLTGGASSLTVRFDEAARRGLAPTDHAWTETAGVDGLLALSVDALDAALEGIFLEAAAINLDAGASFECAAELLVGVWLRRGIDPVEALGSFGADPVGALAATGTLPGGIEDALAAAGRLAARTHEAFPEVTALSIDTAPYAEAGATPTQQLAALLATGRQMLAAVTDGGLSLEAALAQVTATLTLDADIWGGVALLRAARRCWSHLALSADAPEGSAALAVHTRTSNAMMTRRDPWVNLLRGTAATFAASVGGAESMTVAPFDTALGHSDGLARRMARNTQLLAQEESGLGRVIDPAGGSWYVESLTDTLCTNAWELFVEIERHGGMVAALTSGWWGAEIATARNATLAQVATRAHPITGVSEFPLLTESVPERATIDLASVRQTARAAWEETDGASDQATPSAQETAAVATLPEPLGTVRWAQGWEALRQRSDDALAATGERPRVFLANLGPPAVHIARASWARNAFEAAGIEALETDGFHTPEVLAEAFAASGAPLVLVCSSDAVYDDWGAPAISALAAHRPARLYVAGRARSGLSDVDNDVSAFVGVGVDLLELLGDAHDAART</sequence>